<evidence type="ECO:0000256" key="3">
    <source>
        <dbReference type="ARBA" id="ARBA00012910"/>
    </source>
</evidence>
<proteinExistence type="inferred from homology"/>
<gene>
    <name evidence="8" type="ORF">KK1_009662</name>
</gene>
<dbReference type="GO" id="GO:0006552">
    <property type="term" value="P:L-leucine catabolic process"/>
    <property type="evidence" value="ECO:0007669"/>
    <property type="project" value="TreeGrafter"/>
</dbReference>
<dbReference type="OMA" id="VATAWDC"/>
<dbReference type="EMBL" id="CM003605">
    <property type="protein sequence ID" value="KYP70442.1"/>
    <property type="molecule type" value="Genomic_DNA"/>
</dbReference>
<feature type="domain" description="Pyruvate carboxyltransferase" evidence="7">
    <location>
        <begin position="108"/>
        <end position="375"/>
    </location>
</feature>
<accession>A0A151TTP0</accession>
<dbReference type="STRING" id="3821.A0A151TTP0"/>
<reference evidence="8 9" key="1">
    <citation type="journal article" date="2012" name="Nat. Biotechnol.">
        <title>Draft genome sequence of pigeonpea (Cajanus cajan), an orphan legume crop of resource-poor farmers.</title>
        <authorList>
            <person name="Varshney R.K."/>
            <person name="Chen W."/>
            <person name="Li Y."/>
            <person name="Bharti A.K."/>
            <person name="Saxena R.K."/>
            <person name="Schlueter J.A."/>
            <person name="Donoghue M.T."/>
            <person name="Azam S."/>
            <person name="Fan G."/>
            <person name="Whaley A.M."/>
            <person name="Farmer A.D."/>
            <person name="Sheridan J."/>
            <person name="Iwata A."/>
            <person name="Tuteja R."/>
            <person name="Penmetsa R.V."/>
            <person name="Wu W."/>
            <person name="Upadhyaya H.D."/>
            <person name="Yang S.P."/>
            <person name="Shah T."/>
            <person name="Saxena K.B."/>
            <person name="Michael T."/>
            <person name="McCombie W.R."/>
            <person name="Yang B."/>
            <person name="Zhang G."/>
            <person name="Yang H."/>
            <person name="Wang J."/>
            <person name="Spillane C."/>
            <person name="Cook D.R."/>
            <person name="May G.D."/>
            <person name="Xu X."/>
            <person name="Jackson S.A."/>
        </authorList>
    </citation>
    <scope>NUCLEOTIDE SEQUENCE [LARGE SCALE GENOMIC DNA]</scope>
    <source>
        <strain evidence="9">cv. Asha</strain>
    </source>
</reference>
<dbReference type="GO" id="GO:0004419">
    <property type="term" value="F:hydroxymethylglutaryl-CoA lyase activity"/>
    <property type="evidence" value="ECO:0007669"/>
    <property type="project" value="UniProtKB-EC"/>
</dbReference>
<dbReference type="InterPro" id="IPR013785">
    <property type="entry name" value="Aldolase_TIM"/>
</dbReference>
<evidence type="ECO:0000256" key="2">
    <source>
        <dbReference type="ARBA" id="ARBA00009405"/>
    </source>
</evidence>
<evidence type="ECO:0000313" key="8">
    <source>
        <dbReference type="EMBL" id="KYP70442.1"/>
    </source>
</evidence>
<protein>
    <recommendedName>
        <fullName evidence="3">hydroxymethylglutaryl-CoA lyase</fullName>
        <ecNumber evidence="3">4.1.3.4</ecNumber>
    </recommendedName>
</protein>
<dbReference type="GO" id="GO:0046872">
    <property type="term" value="F:metal ion binding"/>
    <property type="evidence" value="ECO:0007669"/>
    <property type="project" value="UniProtKB-KW"/>
</dbReference>
<dbReference type="GO" id="GO:0046951">
    <property type="term" value="P:ketone body biosynthetic process"/>
    <property type="evidence" value="ECO:0007669"/>
    <property type="project" value="TreeGrafter"/>
</dbReference>
<evidence type="ECO:0000256" key="5">
    <source>
        <dbReference type="ARBA" id="ARBA00023239"/>
    </source>
</evidence>
<dbReference type="FunFam" id="3.20.20.70:FF:000038">
    <property type="entry name" value="Hydroxymethylglutaryl-CoA lyase, mitochondrial"/>
    <property type="match status" value="1"/>
</dbReference>
<dbReference type="Pfam" id="PF00682">
    <property type="entry name" value="HMGL-like"/>
    <property type="match status" value="1"/>
</dbReference>
<dbReference type="InterPro" id="IPR043594">
    <property type="entry name" value="HMGL"/>
</dbReference>
<comment type="similarity">
    <text evidence="2">Belongs to the HMG-CoA lyase family.</text>
</comment>
<dbReference type="PROSITE" id="PS50991">
    <property type="entry name" value="PYR_CT"/>
    <property type="match status" value="1"/>
</dbReference>
<dbReference type="AlphaFoldDB" id="A0A151TTP0"/>
<evidence type="ECO:0000256" key="4">
    <source>
        <dbReference type="ARBA" id="ARBA00022723"/>
    </source>
</evidence>
<dbReference type="PANTHER" id="PTHR42738:SF15">
    <property type="entry name" value="HYDROXYMETHYLGLUTARYL-COA LYASE"/>
    <property type="match status" value="1"/>
</dbReference>
<name>A0A151TTP0_CAJCA</name>
<keyword evidence="9" id="KW-1185">Reference proteome</keyword>
<keyword evidence="4" id="KW-0479">Metal-binding</keyword>
<dbReference type="Proteomes" id="UP000075243">
    <property type="component" value="Chromosome 3"/>
</dbReference>
<dbReference type="EC" id="4.1.3.4" evidence="3"/>
<evidence type="ECO:0000259" key="7">
    <source>
        <dbReference type="PROSITE" id="PS50991"/>
    </source>
</evidence>
<dbReference type="NCBIfam" id="NF004283">
    <property type="entry name" value="PRK05692.1"/>
    <property type="match status" value="1"/>
</dbReference>
<evidence type="ECO:0000313" key="9">
    <source>
        <dbReference type="Proteomes" id="UP000075243"/>
    </source>
</evidence>
<comment type="catalytic activity">
    <reaction evidence="6">
        <text>(3S)-3-hydroxy-3-methylglutaryl-CoA = acetoacetate + acetyl-CoA</text>
        <dbReference type="Rhea" id="RHEA:24404"/>
        <dbReference type="ChEBI" id="CHEBI:13705"/>
        <dbReference type="ChEBI" id="CHEBI:43074"/>
        <dbReference type="ChEBI" id="CHEBI:57288"/>
        <dbReference type="EC" id="4.1.3.4"/>
    </reaction>
</comment>
<dbReference type="Gene3D" id="3.20.20.70">
    <property type="entry name" value="Aldolase class I"/>
    <property type="match status" value="1"/>
</dbReference>
<dbReference type="InterPro" id="IPR000891">
    <property type="entry name" value="PYR_CT"/>
</dbReference>
<comment type="pathway">
    <text evidence="1">Metabolic intermediate metabolism; (S)-3-hydroxy-3-methylglutaryl-CoA degradation; acetoacetate from (S)-3-hydroxy-3-methylglutaryl-CoA: step 1/1.</text>
</comment>
<evidence type="ECO:0000256" key="6">
    <source>
        <dbReference type="ARBA" id="ARBA00049877"/>
    </source>
</evidence>
<sequence>MAMHKILQRGRFSNRPPQLIIGSAASHTFPASGAESLHVREISNKEVWNAFDKYDIKGLSKCLNWISRLNGNNHAASYVVNRHFTSDRNDRYTQEFSSKLLKHIPDYVKIVEVGPRDGLQNEKAIIPTDVKVGLIKLLVSSGLLVVEATSFVSPKWVPQLADATDVLAAIQNVEGARFPVLTPNLKGFEAAVAAGAKEVAVFPAASESFSKANLNSGIEDNLARCRDIASAARSLSIPVRGYISCVVGCPLEGSIAPAKVAYVAKSLHEMGCSEISLGDTIGVGTPGTVIPMLEAVLGVVPDDMLAVHFHDTYGQALSNILISLQMGISTVDSSVSGLGGCPYAKGATGNVATEDVVYMLNGLGVKTNVDLGKLMLAGDFICKHLGRVSGSKAATALSKVTTHASKL</sequence>
<dbReference type="UniPathway" id="UPA00896">
    <property type="reaction ID" value="UER00863"/>
</dbReference>
<keyword evidence="5 8" id="KW-0456">Lyase</keyword>
<dbReference type="SUPFAM" id="SSF51569">
    <property type="entry name" value="Aldolase"/>
    <property type="match status" value="1"/>
</dbReference>
<dbReference type="OrthoDB" id="1905920at2759"/>
<dbReference type="CDD" id="cd07938">
    <property type="entry name" value="DRE_TIM_HMGL"/>
    <property type="match status" value="1"/>
</dbReference>
<organism evidence="8 9">
    <name type="scientific">Cajanus cajan</name>
    <name type="common">Pigeon pea</name>
    <name type="synonym">Cajanus indicus</name>
    <dbReference type="NCBI Taxonomy" id="3821"/>
    <lineage>
        <taxon>Eukaryota</taxon>
        <taxon>Viridiplantae</taxon>
        <taxon>Streptophyta</taxon>
        <taxon>Embryophyta</taxon>
        <taxon>Tracheophyta</taxon>
        <taxon>Spermatophyta</taxon>
        <taxon>Magnoliopsida</taxon>
        <taxon>eudicotyledons</taxon>
        <taxon>Gunneridae</taxon>
        <taxon>Pentapetalae</taxon>
        <taxon>rosids</taxon>
        <taxon>fabids</taxon>
        <taxon>Fabales</taxon>
        <taxon>Fabaceae</taxon>
        <taxon>Papilionoideae</taxon>
        <taxon>50 kb inversion clade</taxon>
        <taxon>NPAAA clade</taxon>
        <taxon>indigoferoid/millettioid clade</taxon>
        <taxon>Phaseoleae</taxon>
        <taxon>Cajanus</taxon>
    </lineage>
</organism>
<dbReference type="Gramene" id="C.cajan_09394.t">
    <property type="protein sequence ID" value="C.cajan_09394.t"/>
    <property type="gene ID" value="C.cajan_09394"/>
</dbReference>
<evidence type="ECO:0000256" key="1">
    <source>
        <dbReference type="ARBA" id="ARBA00005143"/>
    </source>
</evidence>
<dbReference type="PANTHER" id="PTHR42738">
    <property type="entry name" value="HYDROXYMETHYLGLUTARYL-COA LYASE"/>
    <property type="match status" value="1"/>
</dbReference>